<comment type="caution">
    <text evidence="2">The sequence shown here is derived from an EMBL/GenBank/DDBJ whole genome shotgun (WGS) entry which is preliminary data.</text>
</comment>
<feature type="non-terminal residue" evidence="2">
    <location>
        <position position="1"/>
    </location>
</feature>
<dbReference type="AlphaFoldDB" id="A0A7J7LZ50"/>
<evidence type="ECO:0000256" key="1">
    <source>
        <dbReference type="SAM" id="MobiDB-lite"/>
    </source>
</evidence>
<name>A0A7J7LZ50_9MAGN</name>
<evidence type="ECO:0000313" key="2">
    <source>
        <dbReference type="EMBL" id="KAF6147895.1"/>
    </source>
</evidence>
<accession>A0A7J7LZ50</accession>
<evidence type="ECO:0000313" key="3">
    <source>
        <dbReference type="Proteomes" id="UP000541444"/>
    </source>
</evidence>
<dbReference type="Proteomes" id="UP000541444">
    <property type="component" value="Unassembled WGS sequence"/>
</dbReference>
<feature type="non-terminal residue" evidence="2">
    <location>
        <position position="58"/>
    </location>
</feature>
<reference evidence="2 3" key="1">
    <citation type="journal article" date="2020" name="IScience">
        <title>Genome Sequencing of the Endangered Kingdonia uniflora (Circaeasteraceae, Ranunculales) Reveals Potential Mechanisms of Evolutionary Specialization.</title>
        <authorList>
            <person name="Sun Y."/>
            <person name="Deng T."/>
            <person name="Zhang A."/>
            <person name="Moore M.J."/>
            <person name="Landis J.B."/>
            <person name="Lin N."/>
            <person name="Zhang H."/>
            <person name="Zhang X."/>
            <person name="Huang J."/>
            <person name="Zhang X."/>
            <person name="Sun H."/>
            <person name="Wang H."/>
        </authorList>
    </citation>
    <scope>NUCLEOTIDE SEQUENCE [LARGE SCALE GENOMIC DNA]</scope>
    <source>
        <strain evidence="2">TB1705</strain>
        <tissue evidence="2">Leaf</tissue>
    </source>
</reference>
<proteinExistence type="predicted"/>
<organism evidence="2 3">
    <name type="scientific">Kingdonia uniflora</name>
    <dbReference type="NCBI Taxonomy" id="39325"/>
    <lineage>
        <taxon>Eukaryota</taxon>
        <taxon>Viridiplantae</taxon>
        <taxon>Streptophyta</taxon>
        <taxon>Embryophyta</taxon>
        <taxon>Tracheophyta</taxon>
        <taxon>Spermatophyta</taxon>
        <taxon>Magnoliopsida</taxon>
        <taxon>Ranunculales</taxon>
        <taxon>Circaeasteraceae</taxon>
        <taxon>Kingdonia</taxon>
    </lineage>
</organism>
<sequence length="58" mass="6690">LVLAKIYLGPNSRERNWESFERLEFPGPNSREVELGRSNDSQPRSSDFSNIPIFPRSP</sequence>
<feature type="region of interest" description="Disordered" evidence="1">
    <location>
        <begin position="27"/>
        <end position="58"/>
    </location>
</feature>
<keyword evidence="3" id="KW-1185">Reference proteome</keyword>
<gene>
    <name evidence="2" type="ORF">GIB67_014475</name>
</gene>
<dbReference type="EMBL" id="JACGCM010001872">
    <property type="protein sequence ID" value="KAF6147895.1"/>
    <property type="molecule type" value="Genomic_DNA"/>
</dbReference>
<protein>
    <submittedName>
        <fullName evidence="2">Uncharacterized protein</fullName>
    </submittedName>
</protein>
<feature type="compositionally biased region" description="Polar residues" evidence="1">
    <location>
        <begin position="38"/>
        <end position="49"/>
    </location>
</feature>